<evidence type="ECO:0000256" key="9">
    <source>
        <dbReference type="ARBA" id="ARBA00022490"/>
    </source>
</evidence>
<dbReference type="InterPro" id="IPR006875">
    <property type="entry name" value="Sarcoglycan"/>
</dbReference>
<keyword evidence="16" id="KW-0238">DNA-binding</keyword>
<keyword evidence="12" id="KW-0227">DNA damage</keyword>
<proteinExistence type="inferred from homology"/>
<feature type="transmembrane region" description="Helical" evidence="26">
    <location>
        <begin position="519"/>
        <end position="536"/>
    </location>
</feature>
<evidence type="ECO:0000256" key="24">
    <source>
        <dbReference type="ARBA" id="ARBA00033999"/>
    </source>
</evidence>
<evidence type="ECO:0000256" key="1">
    <source>
        <dbReference type="ARBA" id="ARBA00001974"/>
    </source>
</evidence>
<feature type="compositionally biased region" description="Basic residues" evidence="25">
    <location>
        <begin position="727"/>
        <end position="737"/>
    </location>
</feature>
<comment type="catalytic activity">
    <reaction evidence="24">
        <text>cyclobutadipyrimidine (in DNA) = 2 pyrimidine residues (in DNA).</text>
        <dbReference type="EC" id="4.1.99.3"/>
    </reaction>
</comment>
<evidence type="ECO:0000256" key="12">
    <source>
        <dbReference type="ARBA" id="ARBA00022763"/>
    </source>
</evidence>
<dbReference type="AlphaFoldDB" id="A0A238C454"/>
<keyword evidence="20" id="KW-0234">DNA repair</keyword>
<dbReference type="Gene3D" id="3.40.50.620">
    <property type="entry name" value="HUPs"/>
    <property type="match status" value="1"/>
</dbReference>
<comment type="similarity">
    <text evidence="5">Belongs to the sarcoglycan beta/delta/gamma/zeta family.</text>
</comment>
<dbReference type="PANTHER" id="PTHR10211:SF0">
    <property type="entry name" value="DEOXYRIBODIPYRIMIDINE PHOTO-LYASE"/>
    <property type="match status" value="1"/>
</dbReference>
<evidence type="ECO:0000256" key="26">
    <source>
        <dbReference type="SAM" id="Phobius"/>
    </source>
</evidence>
<evidence type="ECO:0000256" key="5">
    <source>
        <dbReference type="ARBA" id="ARBA00007574"/>
    </source>
</evidence>
<keyword evidence="22 27" id="KW-0456">Lyase</keyword>
<feature type="transmembrane region" description="Helical" evidence="26">
    <location>
        <begin position="71"/>
        <end position="94"/>
    </location>
</feature>
<protein>
    <recommendedName>
        <fullName evidence="7">Deoxyribodipyrimidine photo-lyase</fullName>
        <ecNumber evidence="6">4.1.99.3</ecNumber>
    </recommendedName>
    <alternativeName>
        <fullName evidence="23">DNA photolyase</fullName>
    </alternativeName>
</protein>
<keyword evidence="18" id="KW-1015">Disulfide bond</keyword>
<keyword evidence="19" id="KW-0325">Glycoprotein</keyword>
<comment type="cofactor">
    <cofactor evidence="1">
        <name>FAD</name>
        <dbReference type="ChEBI" id="CHEBI:57692"/>
    </cofactor>
</comment>
<dbReference type="PANTHER" id="PTHR10211">
    <property type="entry name" value="DEOXYRIBODIPYRIMIDINE PHOTOLYASE"/>
    <property type="match status" value="1"/>
</dbReference>
<evidence type="ECO:0000256" key="3">
    <source>
        <dbReference type="ARBA" id="ARBA00004274"/>
    </source>
</evidence>
<dbReference type="GO" id="GO:0042383">
    <property type="term" value="C:sarcolemma"/>
    <property type="evidence" value="ECO:0007669"/>
    <property type="project" value="UniProtKB-SubCell"/>
</dbReference>
<dbReference type="Pfam" id="PF04790">
    <property type="entry name" value="Sarcoglycan_1"/>
    <property type="match status" value="1"/>
</dbReference>
<evidence type="ECO:0000256" key="2">
    <source>
        <dbReference type="ARBA" id="ARBA00004245"/>
    </source>
</evidence>
<evidence type="ECO:0000313" key="27">
    <source>
        <dbReference type="EMBL" id="OZC11925.1"/>
    </source>
</evidence>
<evidence type="ECO:0000256" key="16">
    <source>
        <dbReference type="ARBA" id="ARBA00023125"/>
    </source>
</evidence>
<keyword evidence="15 26" id="KW-1133">Transmembrane helix</keyword>
<dbReference type="InterPro" id="IPR014729">
    <property type="entry name" value="Rossmann-like_a/b/a_fold"/>
</dbReference>
<dbReference type="InterPro" id="IPR032673">
    <property type="entry name" value="DNA_photolyase_2_CS"/>
</dbReference>
<evidence type="ECO:0000256" key="11">
    <source>
        <dbReference type="ARBA" id="ARBA00022692"/>
    </source>
</evidence>
<evidence type="ECO:0000256" key="6">
    <source>
        <dbReference type="ARBA" id="ARBA00013149"/>
    </source>
</evidence>
<dbReference type="PROSITE" id="PS01083">
    <property type="entry name" value="DNA_PHOTOLYASES_2_1"/>
    <property type="match status" value="1"/>
</dbReference>
<evidence type="ECO:0000256" key="14">
    <source>
        <dbReference type="ARBA" id="ARBA00022968"/>
    </source>
</evidence>
<keyword evidence="10" id="KW-0285">Flavoprotein</keyword>
<dbReference type="OrthoDB" id="496749at2759"/>
<dbReference type="InterPro" id="IPR036155">
    <property type="entry name" value="Crypto/Photolyase_N_sf"/>
</dbReference>
<dbReference type="EMBL" id="KZ269979">
    <property type="protein sequence ID" value="OZC11925.1"/>
    <property type="molecule type" value="Genomic_DNA"/>
</dbReference>
<name>A0A238C454_9BILA</name>
<dbReference type="Gene3D" id="1.10.579.10">
    <property type="entry name" value="DNA Cyclobutane Dipyrimidine Photolyase, subunit A, domain 3"/>
    <property type="match status" value="1"/>
</dbReference>
<evidence type="ECO:0000256" key="4">
    <source>
        <dbReference type="ARBA" id="ARBA00006409"/>
    </source>
</evidence>
<evidence type="ECO:0000256" key="22">
    <source>
        <dbReference type="ARBA" id="ARBA00023239"/>
    </source>
</evidence>
<evidence type="ECO:0000256" key="17">
    <source>
        <dbReference type="ARBA" id="ARBA00023136"/>
    </source>
</evidence>
<dbReference type="FunFam" id="1.10.579.10:FF:000002">
    <property type="entry name" value="Deoxyribodipyrimidine photolyase"/>
    <property type="match status" value="1"/>
</dbReference>
<evidence type="ECO:0000256" key="15">
    <source>
        <dbReference type="ARBA" id="ARBA00022989"/>
    </source>
</evidence>
<gene>
    <name evidence="27" type="ORF">X798_01106</name>
</gene>
<keyword evidence="28" id="KW-1185">Reference proteome</keyword>
<evidence type="ECO:0000313" key="28">
    <source>
        <dbReference type="Proteomes" id="UP000242913"/>
    </source>
</evidence>
<evidence type="ECO:0000256" key="8">
    <source>
        <dbReference type="ARBA" id="ARBA00022475"/>
    </source>
</evidence>
<dbReference type="GO" id="GO:0003677">
    <property type="term" value="F:DNA binding"/>
    <property type="evidence" value="ECO:0007669"/>
    <property type="project" value="UniProtKB-KW"/>
</dbReference>
<keyword evidence="8" id="KW-1003">Cell membrane</keyword>
<comment type="subcellular location">
    <subcellularLocation>
        <location evidence="3">Cell membrane</location>
        <location evidence="3">Sarcolemma</location>
        <topology evidence="3">Single-pass type II membrane protein</topology>
    </subcellularLocation>
    <subcellularLocation>
        <location evidence="2">Cytoplasm</location>
        <location evidence="2">Cytoskeleton</location>
    </subcellularLocation>
</comment>
<keyword evidence="14" id="KW-0735">Signal-anchor</keyword>
<feature type="compositionally biased region" description="Polar residues" evidence="25">
    <location>
        <begin position="710"/>
        <end position="719"/>
    </location>
</feature>
<dbReference type="Gene3D" id="1.25.40.80">
    <property type="match status" value="1"/>
</dbReference>
<dbReference type="SUPFAM" id="SSF48173">
    <property type="entry name" value="Cryptochrome/photolyase FAD-binding domain"/>
    <property type="match status" value="1"/>
</dbReference>
<dbReference type="GO" id="GO:0016012">
    <property type="term" value="C:sarcoglycan complex"/>
    <property type="evidence" value="ECO:0007669"/>
    <property type="project" value="InterPro"/>
</dbReference>
<evidence type="ECO:0000256" key="21">
    <source>
        <dbReference type="ARBA" id="ARBA00023212"/>
    </source>
</evidence>
<dbReference type="InterPro" id="IPR052219">
    <property type="entry name" value="Photolyase_Class-2"/>
</dbReference>
<dbReference type="GO" id="GO:0005856">
    <property type="term" value="C:cytoskeleton"/>
    <property type="evidence" value="ECO:0007669"/>
    <property type="project" value="UniProtKB-SubCell"/>
</dbReference>
<dbReference type="Proteomes" id="UP000242913">
    <property type="component" value="Unassembled WGS sequence"/>
</dbReference>
<keyword evidence="9" id="KW-0963">Cytoplasm</keyword>
<sequence>MNTDMTTRLPMYQRSDEPVWGRSSYDFHRSPPSLQGAIVPPYSTTVIHPPLKAPSESDIYRIGVYGWRKRCLYGFICALTIAIILNLALTIWIISVLEISTTGMGTMKIEDDSIRIMGEVQFDRPIHFSELSTADNEALTIDSYRGVFIKARNVSGHQTAMINMYRNGHMEAVCDRFEIYDNSRKLLFFAEPNEIGLKLENLRILDDGGSVFEGAIQTALIRPEPDSPLSLESPTRSLNLEAGQDIEITSAAGEIQLSSLLEITLNSKQGEVRLESNNILMPELPRSEDRHNLAQRKFLLEGLNCLKNSLSRLHAPLLVVKASSDQEATEVILKLSEVACEVITDAAYLREDRTFEENLNDKLVMKCRRLTKVEGNVTIPVTVLCNKPAYNANTIRKVAWHLLDDFLHEEWNVTPKVHCESWKSIVEYNLECIDISLEHIRAVNDCKTSSKLEGGEVAARQILDYFIANNLSTYDEERNIPSGEKQSHLSPYIHFGMLSPIMIVAEVKQSKAPKSAKDNFLFFFFFFVIFCGNAFLEELVVRRELAHNFVYYYRATYDTFDCLPEWVKKTMDEHRLDKREYIYSYKELEEGYTHDIYWNAAQFELVFTHKMSGYLRMYWAKKVIEWSPDYESAYAFLIEQNNKYELDGYDPNGYCGVIWNFGMHDRAHSNRPVFGKIRYMCADGIRRKFRNHIDEYVSNNYKRAGRTLKLNNHSQSKTTEALDVGPKLKKRRRTTNK</sequence>
<evidence type="ECO:0000256" key="18">
    <source>
        <dbReference type="ARBA" id="ARBA00023157"/>
    </source>
</evidence>
<reference evidence="27 28" key="1">
    <citation type="submission" date="2015-12" db="EMBL/GenBank/DDBJ databases">
        <title>Draft genome of the nematode, Onchocerca flexuosa.</title>
        <authorList>
            <person name="Mitreva M."/>
        </authorList>
    </citation>
    <scope>NUCLEOTIDE SEQUENCE [LARGE SCALE GENOMIC DNA]</scope>
    <source>
        <strain evidence="27">Red Deer</strain>
    </source>
</reference>
<evidence type="ECO:0000256" key="20">
    <source>
        <dbReference type="ARBA" id="ARBA00023204"/>
    </source>
</evidence>
<keyword evidence="21" id="KW-0206">Cytoskeleton</keyword>
<keyword evidence="13" id="KW-0274">FAD</keyword>
<evidence type="ECO:0000256" key="7">
    <source>
        <dbReference type="ARBA" id="ARBA00014046"/>
    </source>
</evidence>
<dbReference type="EC" id="4.1.99.3" evidence="6"/>
<evidence type="ECO:0000256" key="10">
    <source>
        <dbReference type="ARBA" id="ARBA00022630"/>
    </source>
</evidence>
<evidence type="ECO:0000256" key="25">
    <source>
        <dbReference type="SAM" id="MobiDB-lite"/>
    </source>
</evidence>
<keyword evidence="17 26" id="KW-0472">Membrane</keyword>
<comment type="similarity">
    <text evidence="4">Belongs to the DNA photolyase class-2 family.</text>
</comment>
<dbReference type="GO" id="GO:0003904">
    <property type="term" value="F:deoxyribodipyrimidine photo-lyase activity"/>
    <property type="evidence" value="ECO:0007669"/>
    <property type="project" value="UniProtKB-EC"/>
</dbReference>
<evidence type="ECO:0000256" key="19">
    <source>
        <dbReference type="ARBA" id="ARBA00023180"/>
    </source>
</evidence>
<dbReference type="GO" id="GO:0000719">
    <property type="term" value="P:photoreactive repair"/>
    <property type="evidence" value="ECO:0007669"/>
    <property type="project" value="TreeGrafter"/>
</dbReference>
<organism evidence="27 28">
    <name type="scientific">Onchocerca flexuosa</name>
    <dbReference type="NCBI Taxonomy" id="387005"/>
    <lineage>
        <taxon>Eukaryota</taxon>
        <taxon>Metazoa</taxon>
        <taxon>Ecdysozoa</taxon>
        <taxon>Nematoda</taxon>
        <taxon>Chromadorea</taxon>
        <taxon>Rhabditida</taxon>
        <taxon>Spirurina</taxon>
        <taxon>Spiruromorpha</taxon>
        <taxon>Filarioidea</taxon>
        <taxon>Onchocercidae</taxon>
        <taxon>Onchocerca</taxon>
    </lineage>
</organism>
<evidence type="ECO:0000256" key="13">
    <source>
        <dbReference type="ARBA" id="ARBA00022827"/>
    </source>
</evidence>
<keyword evidence="11 26" id="KW-0812">Transmembrane</keyword>
<dbReference type="InterPro" id="IPR036134">
    <property type="entry name" value="Crypto/Photolyase_FAD-like_sf"/>
</dbReference>
<evidence type="ECO:0000256" key="23">
    <source>
        <dbReference type="ARBA" id="ARBA00031671"/>
    </source>
</evidence>
<feature type="region of interest" description="Disordered" evidence="25">
    <location>
        <begin position="710"/>
        <end position="737"/>
    </location>
</feature>
<dbReference type="SUPFAM" id="SSF52425">
    <property type="entry name" value="Cryptochrome/photolyase, N-terminal domain"/>
    <property type="match status" value="1"/>
</dbReference>
<accession>A0A238C454</accession>